<protein>
    <submittedName>
        <fullName evidence="1">Uncharacterized protein</fullName>
    </submittedName>
</protein>
<dbReference type="AlphaFoldDB" id="A0AB33XTC0"/>
<gene>
    <name evidence="1" type="ORF">LRHMDP3_1944</name>
</gene>
<comment type="caution">
    <text evidence="1">The sequence shown here is derived from an EMBL/GenBank/DDBJ whole genome shotgun (WGS) entry which is preliminary data.</text>
</comment>
<dbReference type="EMBL" id="AMQX01000010">
    <property type="protein sequence ID" value="EKS50120.1"/>
    <property type="molecule type" value="Genomic_DNA"/>
</dbReference>
<reference evidence="1 2" key="1">
    <citation type="journal article" date="2013" name="Genome Announc.">
        <title>Draft Genome Sequence of Staphylococcus simulans UMC-CNS-990, Isolated from a Case of Chronic Bovine Mastitis.</title>
        <authorList>
            <person name="Calcutt M.J."/>
            <person name="Foecking M.F."/>
            <person name="Hsieh H.Y."/>
            <person name="Perry J."/>
            <person name="Stewart G.C."/>
            <person name="Middleton J.R."/>
        </authorList>
    </citation>
    <scope>NUCLEOTIDE SEQUENCE [LARGE SCALE GENOMIC DNA]</scope>
    <source>
        <strain evidence="1 2">LRHMDP3</strain>
    </source>
</reference>
<dbReference type="Proteomes" id="UP000009352">
    <property type="component" value="Unassembled WGS sequence"/>
</dbReference>
<name>A0AB33XTC0_LACRH</name>
<evidence type="ECO:0000313" key="1">
    <source>
        <dbReference type="EMBL" id="EKS50120.1"/>
    </source>
</evidence>
<organism evidence="1 2">
    <name type="scientific">Lacticaseibacillus rhamnosus LRHMDP3</name>
    <dbReference type="NCBI Taxonomy" id="1203259"/>
    <lineage>
        <taxon>Bacteria</taxon>
        <taxon>Bacillati</taxon>
        <taxon>Bacillota</taxon>
        <taxon>Bacilli</taxon>
        <taxon>Lactobacillales</taxon>
        <taxon>Lactobacillaceae</taxon>
        <taxon>Lacticaseibacillus</taxon>
    </lineage>
</organism>
<proteinExistence type="predicted"/>
<evidence type="ECO:0000313" key="2">
    <source>
        <dbReference type="Proteomes" id="UP000009352"/>
    </source>
</evidence>
<accession>A0AB33XTC0</accession>
<sequence length="41" mass="5200">MRVRFPRWFLLHDNKKRPKLSEFLIWLTFMQKDKLPEPLLM</sequence>